<gene>
    <name evidence="11" type="ORF">NXF25_002660</name>
</gene>
<name>A0AAW1CAN4_CROAD</name>
<dbReference type="Gene3D" id="1.20.1070.10">
    <property type="entry name" value="Rhodopsin 7-helix transmembrane proteins"/>
    <property type="match status" value="1"/>
</dbReference>
<dbReference type="GO" id="GO:0005886">
    <property type="term" value="C:plasma membrane"/>
    <property type="evidence" value="ECO:0007669"/>
    <property type="project" value="UniProtKB-SubCell"/>
</dbReference>
<evidence type="ECO:0000256" key="10">
    <source>
        <dbReference type="SAM" id="MobiDB-lite"/>
    </source>
</evidence>
<keyword evidence="6 11" id="KW-0675">Receptor</keyword>
<sequence length="290" mass="31546">MPFTILFNATIWGGFSAPFLRPHRLAAAPRPELHVSARRVSPCPRLAVIYVRLGAVSGSRSFSLTLGVRKVQHRQPILRLLGSCPPKAKRRGGCSHATGADLRRSAAKAADTHEKQLLALRSNPSKKVVLPVRGRVALLAVAEMNESVPSNETGAPAPWIQSSSGNSSLEFSSKLPNFILNPWDIMLCISGTIIACENAIVVAIIFYTPSLRTPMFVLIGSLATADLLAGEEEEEEEGEEEEEEEEEKEEEEEERESDSAHPLLWKLGRFKSVTAGATLPSRDVCVAGTQ</sequence>
<keyword evidence="7" id="KW-0325">Glycoprotein</keyword>
<evidence type="ECO:0000256" key="7">
    <source>
        <dbReference type="ARBA" id="ARBA00023180"/>
    </source>
</evidence>
<keyword evidence="4" id="KW-0297">G-protein coupled receptor</keyword>
<feature type="compositionally biased region" description="Acidic residues" evidence="10">
    <location>
        <begin position="229"/>
        <end position="256"/>
    </location>
</feature>
<evidence type="ECO:0000256" key="2">
    <source>
        <dbReference type="ARBA" id="ARBA00022475"/>
    </source>
</evidence>
<dbReference type="PANTHER" id="PTHR22750">
    <property type="entry name" value="G-PROTEIN COUPLED RECEPTOR"/>
    <property type="match status" value="1"/>
</dbReference>
<keyword evidence="3" id="KW-0597">Phosphoprotein</keyword>
<dbReference type="GO" id="GO:0004930">
    <property type="term" value="F:G protein-coupled receptor activity"/>
    <property type="evidence" value="ECO:0007669"/>
    <property type="project" value="UniProtKB-KW"/>
</dbReference>
<feature type="region of interest" description="Disordered" evidence="10">
    <location>
        <begin position="228"/>
        <end position="263"/>
    </location>
</feature>
<keyword evidence="2" id="KW-0472">Membrane</keyword>
<protein>
    <submittedName>
        <fullName evidence="11">G-protein coupled receptor 6-like</fullName>
    </submittedName>
</protein>
<keyword evidence="12" id="KW-1185">Reference proteome</keyword>
<comment type="subcellular location">
    <subcellularLocation>
        <location evidence="1">Cell membrane</location>
        <topology evidence="1">Multi-pass membrane protein</topology>
    </subcellularLocation>
</comment>
<keyword evidence="8" id="KW-0807">Transducer</keyword>
<evidence type="ECO:0000256" key="5">
    <source>
        <dbReference type="ARBA" id="ARBA00023139"/>
    </source>
</evidence>
<evidence type="ECO:0000256" key="6">
    <source>
        <dbReference type="ARBA" id="ARBA00023170"/>
    </source>
</evidence>
<evidence type="ECO:0000313" key="11">
    <source>
        <dbReference type="EMBL" id="KAK9411485.1"/>
    </source>
</evidence>
<dbReference type="Proteomes" id="UP001474421">
    <property type="component" value="Unassembled WGS sequence"/>
</dbReference>
<keyword evidence="2" id="KW-1003">Cell membrane</keyword>
<proteinExistence type="predicted"/>
<evidence type="ECO:0000256" key="8">
    <source>
        <dbReference type="ARBA" id="ARBA00023224"/>
    </source>
</evidence>
<evidence type="ECO:0000256" key="3">
    <source>
        <dbReference type="ARBA" id="ARBA00022553"/>
    </source>
</evidence>
<keyword evidence="5" id="KW-0564">Palmitate</keyword>
<evidence type="ECO:0000256" key="1">
    <source>
        <dbReference type="ARBA" id="ARBA00004651"/>
    </source>
</evidence>
<dbReference type="EMBL" id="JAOTOJ010000001">
    <property type="protein sequence ID" value="KAK9411485.1"/>
    <property type="molecule type" value="Genomic_DNA"/>
</dbReference>
<keyword evidence="9" id="KW-0449">Lipoprotein</keyword>
<feature type="non-terminal residue" evidence="11">
    <location>
        <position position="290"/>
    </location>
</feature>
<dbReference type="SUPFAM" id="SSF81321">
    <property type="entry name" value="Family A G protein-coupled receptor-like"/>
    <property type="match status" value="1"/>
</dbReference>
<organism evidence="11 12">
    <name type="scientific">Crotalus adamanteus</name>
    <name type="common">Eastern diamondback rattlesnake</name>
    <dbReference type="NCBI Taxonomy" id="8729"/>
    <lineage>
        <taxon>Eukaryota</taxon>
        <taxon>Metazoa</taxon>
        <taxon>Chordata</taxon>
        <taxon>Craniata</taxon>
        <taxon>Vertebrata</taxon>
        <taxon>Euteleostomi</taxon>
        <taxon>Lepidosauria</taxon>
        <taxon>Squamata</taxon>
        <taxon>Bifurcata</taxon>
        <taxon>Unidentata</taxon>
        <taxon>Episquamata</taxon>
        <taxon>Toxicofera</taxon>
        <taxon>Serpentes</taxon>
        <taxon>Colubroidea</taxon>
        <taxon>Viperidae</taxon>
        <taxon>Crotalinae</taxon>
        <taxon>Crotalus</taxon>
    </lineage>
</organism>
<accession>A0AAW1CAN4</accession>
<dbReference type="InterPro" id="IPR000723">
    <property type="entry name" value="GPR_3/6/12_orphan"/>
</dbReference>
<dbReference type="PRINTS" id="PR00644">
    <property type="entry name" value="GPRORPHANR"/>
</dbReference>
<reference evidence="11 12" key="1">
    <citation type="journal article" date="2024" name="Proc. Natl. Acad. Sci. U.S.A.">
        <title>The genetic regulatory architecture and epigenomic basis for age-related changes in rattlesnake venom.</title>
        <authorList>
            <person name="Hogan M.P."/>
            <person name="Holding M.L."/>
            <person name="Nystrom G.S."/>
            <person name="Colston T.J."/>
            <person name="Bartlett D.A."/>
            <person name="Mason A.J."/>
            <person name="Ellsworth S.A."/>
            <person name="Rautsaw R.M."/>
            <person name="Lawrence K.C."/>
            <person name="Strickland J.L."/>
            <person name="He B."/>
            <person name="Fraser P."/>
            <person name="Margres M.J."/>
            <person name="Gilbert D.M."/>
            <person name="Gibbs H.L."/>
            <person name="Parkinson C.L."/>
            <person name="Rokyta D.R."/>
        </authorList>
    </citation>
    <scope>NUCLEOTIDE SEQUENCE [LARGE SCALE GENOMIC DNA]</scope>
    <source>
        <strain evidence="11">DRR0105</strain>
    </source>
</reference>
<evidence type="ECO:0000256" key="4">
    <source>
        <dbReference type="ARBA" id="ARBA00023040"/>
    </source>
</evidence>
<evidence type="ECO:0000313" key="12">
    <source>
        <dbReference type="Proteomes" id="UP001474421"/>
    </source>
</evidence>
<comment type="caution">
    <text evidence="11">The sequence shown here is derived from an EMBL/GenBank/DDBJ whole genome shotgun (WGS) entry which is preliminary data.</text>
</comment>
<dbReference type="AlphaFoldDB" id="A0AAW1CAN4"/>
<evidence type="ECO:0000256" key="9">
    <source>
        <dbReference type="ARBA" id="ARBA00023288"/>
    </source>
</evidence>